<accession>A0A6A5W860</accession>
<name>A0A6A5W860_9PLEO</name>
<dbReference type="Gene3D" id="3.20.20.100">
    <property type="entry name" value="NADP-dependent oxidoreductase domain"/>
    <property type="match status" value="1"/>
</dbReference>
<organism evidence="1 2">
    <name type="scientific">Amniculicola lignicola CBS 123094</name>
    <dbReference type="NCBI Taxonomy" id="1392246"/>
    <lineage>
        <taxon>Eukaryota</taxon>
        <taxon>Fungi</taxon>
        <taxon>Dikarya</taxon>
        <taxon>Ascomycota</taxon>
        <taxon>Pezizomycotina</taxon>
        <taxon>Dothideomycetes</taxon>
        <taxon>Pleosporomycetidae</taxon>
        <taxon>Pleosporales</taxon>
        <taxon>Amniculicolaceae</taxon>
        <taxon>Amniculicola</taxon>
    </lineage>
</organism>
<reference evidence="1" key="1">
    <citation type="journal article" date="2020" name="Stud. Mycol.">
        <title>101 Dothideomycetes genomes: a test case for predicting lifestyles and emergence of pathogens.</title>
        <authorList>
            <person name="Haridas S."/>
            <person name="Albert R."/>
            <person name="Binder M."/>
            <person name="Bloem J."/>
            <person name="Labutti K."/>
            <person name="Salamov A."/>
            <person name="Andreopoulos B."/>
            <person name="Baker S."/>
            <person name="Barry K."/>
            <person name="Bills G."/>
            <person name="Bluhm B."/>
            <person name="Cannon C."/>
            <person name="Castanera R."/>
            <person name="Culley D."/>
            <person name="Daum C."/>
            <person name="Ezra D."/>
            <person name="Gonzalez J."/>
            <person name="Henrissat B."/>
            <person name="Kuo A."/>
            <person name="Liang C."/>
            <person name="Lipzen A."/>
            <person name="Lutzoni F."/>
            <person name="Magnuson J."/>
            <person name="Mondo S."/>
            <person name="Nolan M."/>
            <person name="Ohm R."/>
            <person name="Pangilinan J."/>
            <person name="Park H.-J."/>
            <person name="Ramirez L."/>
            <person name="Alfaro M."/>
            <person name="Sun H."/>
            <person name="Tritt A."/>
            <person name="Yoshinaga Y."/>
            <person name="Zwiers L.-H."/>
            <person name="Turgeon B."/>
            <person name="Goodwin S."/>
            <person name="Spatafora J."/>
            <person name="Crous P."/>
            <person name="Grigoriev I."/>
        </authorList>
    </citation>
    <scope>NUCLEOTIDE SEQUENCE</scope>
    <source>
        <strain evidence="1">CBS 123094</strain>
    </source>
</reference>
<gene>
    <name evidence="1" type="ORF">P154DRAFT_524244</name>
</gene>
<sequence length="101" mass="11174">MSHSTFRPGSKWFPLKANGVFDRADVSPATTCTAMEKLFTTGKPCAIRVSNVAVKQLEDLLNQTKIVPATNQVEAHLSSTIVSFQLLQLKKYFDRSIFASP</sequence>
<dbReference type="SUPFAM" id="SSF51430">
    <property type="entry name" value="NAD(P)-linked oxidoreductase"/>
    <property type="match status" value="1"/>
</dbReference>
<evidence type="ECO:0000313" key="2">
    <source>
        <dbReference type="Proteomes" id="UP000799779"/>
    </source>
</evidence>
<keyword evidence="2" id="KW-1185">Reference proteome</keyword>
<dbReference type="EMBL" id="ML977606">
    <property type="protein sequence ID" value="KAF1998120.1"/>
    <property type="molecule type" value="Genomic_DNA"/>
</dbReference>
<evidence type="ECO:0000313" key="1">
    <source>
        <dbReference type="EMBL" id="KAF1998120.1"/>
    </source>
</evidence>
<protein>
    <submittedName>
        <fullName evidence="1">Uncharacterized protein</fullName>
    </submittedName>
</protein>
<dbReference type="InterPro" id="IPR036812">
    <property type="entry name" value="NAD(P)_OxRdtase_dom_sf"/>
</dbReference>
<dbReference type="Proteomes" id="UP000799779">
    <property type="component" value="Unassembled WGS sequence"/>
</dbReference>
<proteinExistence type="predicted"/>
<dbReference type="AlphaFoldDB" id="A0A6A5W860"/>